<evidence type="ECO:0000313" key="1">
    <source>
        <dbReference type="EMBL" id="KAJ8632361.1"/>
    </source>
</evidence>
<evidence type="ECO:0000313" key="2">
    <source>
        <dbReference type="Proteomes" id="UP001234297"/>
    </source>
</evidence>
<reference evidence="1 2" key="1">
    <citation type="journal article" date="2022" name="Hortic Res">
        <title>A haplotype resolved chromosomal level avocado genome allows analysis of novel avocado genes.</title>
        <authorList>
            <person name="Nath O."/>
            <person name="Fletcher S.J."/>
            <person name="Hayward A."/>
            <person name="Shaw L.M."/>
            <person name="Masouleh A.K."/>
            <person name="Furtado A."/>
            <person name="Henry R.J."/>
            <person name="Mitter N."/>
        </authorList>
    </citation>
    <scope>NUCLEOTIDE SEQUENCE [LARGE SCALE GENOMIC DNA]</scope>
    <source>
        <strain evidence="2">cv. Hass</strain>
    </source>
</reference>
<gene>
    <name evidence="1" type="ORF">MRB53_025697</name>
</gene>
<proteinExistence type="predicted"/>
<dbReference type="EMBL" id="CM056816">
    <property type="protein sequence ID" value="KAJ8632361.1"/>
    <property type="molecule type" value="Genomic_DNA"/>
</dbReference>
<keyword evidence="2" id="KW-1185">Reference proteome</keyword>
<accession>A0ACC2LGM7</accession>
<dbReference type="Proteomes" id="UP001234297">
    <property type="component" value="Chromosome 8"/>
</dbReference>
<comment type="caution">
    <text evidence="1">The sequence shown here is derived from an EMBL/GenBank/DDBJ whole genome shotgun (WGS) entry which is preliminary data.</text>
</comment>
<protein>
    <submittedName>
        <fullName evidence="1">Uncharacterized protein</fullName>
    </submittedName>
</protein>
<organism evidence="1 2">
    <name type="scientific">Persea americana</name>
    <name type="common">Avocado</name>
    <dbReference type="NCBI Taxonomy" id="3435"/>
    <lineage>
        <taxon>Eukaryota</taxon>
        <taxon>Viridiplantae</taxon>
        <taxon>Streptophyta</taxon>
        <taxon>Embryophyta</taxon>
        <taxon>Tracheophyta</taxon>
        <taxon>Spermatophyta</taxon>
        <taxon>Magnoliopsida</taxon>
        <taxon>Magnoliidae</taxon>
        <taxon>Laurales</taxon>
        <taxon>Lauraceae</taxon>
        <taxon>Persea</taxon>
    </lineage>
</organism>
<sequence length="67" mass="8096">MGEGWFIFHFVAEEKRERGIWFSSWQNWLGLDYTAAAIAVTMFRFMMMSFLKLFRGEMDEPFCLPMR</sequence>
<name>A0ACC2LGM7_PERAE</name>